<dbReference type="EMBL" id="QKKF02015052">
    <property type="protein sequence ID" value="RZF42450.1"/>
    <property type="molecule type" value="Genomic_DNA"/>
</dbReference>
<feature type="region of interest" description="Disordered" evidence="1">
    <location>
        <begin position="161"/>
        <end position="224"/>
    </location>
</feature>
<evidence type="ECO:0000256" key="1">
    <source>
        <dbReference type="SAM" id="MobiDB-lite"/>
    </source>
</evidence>
<reference evidence="2 3" key="1">
    <citation type="journal article" date="2017" name="Gigascience">
        <title>Genome sequence of the small brown planthopper, Laodelphax striatellus.</title>
        <authorList>
            <person name="Zhu J."/>
            <person name="Jiang F."/>
            <person name="Wang X."/>
            <person name="Yang P."/>
            <person name="Bao Y."/>
            <person name="Zhao W."/>
            <person name="Wang W."/>
            <person name="Lu H."/>
            <person name="Wang Q."/>
            <person name="Cui N."/>
            <person name="Li J."/>
            <person name="Chen X."/>
            <person name="Luo L."/>
            <person name="Yu J."/>
            <person name="Kang L."/>
            <person name="Cui F."/>
        </authorList>
    </citation>
    <scope>NUCLEOTIDE SEQUENCE [LARGE SCALE GENOMIC DNA]</scope>
    <source>
        <strain evidence="2">Lst14</strain>
    </source>
</reference>
<proteinExistence type="predicted"/>
<dbReference type="Proteomes" id="UP000291343">
    <property type="component" value="Unassembled WGS sequence"/>
</dbReference>
<feature type="compositionally biased region" description="Basic residues" evidence="1">
    <location>
        <begin position="92"/>
        <end position="102"/>
    </location>
</feature>
<keyword evidence="3" id="KW-1185">Reference proteome</keyword>
<feature type="compositionally biased region" description="Basic and acidic residues" evidence="1">
    <location>
        <begin position="204"/>
        <end position="216"/>
    </location>
</feature>
<protein>
    <submittedName>
        <fullName evidence="2">Uncharacterized protein</fullName>
    </submittedName>
</protein>
<dbReference type="InParanoid" id="A0A482XAB7"/>
<comment type="caution">
    <text evidence="2">The sequence shown here is derived from an EMBL/GenBank/DDBJ whole genome shotgun (WGS) entry which is preliminary data.</text>
</comment>
<evidence type="ECO:0000313" key="2">
    <source>
        <dbReference type="EMBL" id="RZF42450.1"/>
    </source>
</evidence>
<accession>A0A482XAB7</accession>
<feature type="compositionally biased region" description="Low complexity" evidence="1">
    <location>
        <begin position="161"/>
        <end position="180"/>
    </location>
</feature>
<feature type="compositionally biased region" description="Polar residues" evidence="1">
    <location>
        <begin position="183"/>
        <end position="203"/>
    </location>
</feature>
<evidence type="ECO:0000313" key="3">
    <source>
        <dbReference type="Proteomes" id="UP000291343"/>
    </source>
</evidence>
<organism evidence="2 3">
    <name type="scientific">Laodelphax striatellus</name>
    <name type="common">Small brown planthopper</name>
    <name type="synonym">Delphax striatella</name>
    <dbReference type="NCBI Taxonomy" id="195883"/>
    <lineage>
        <taxon>Eukaryota</taxon>
        <taxon>Metazoa</taxon>
        <taxon>Ecdysozoa</taxon>
        <taxon>Arthropoda</taxon>
        <taxon>Hexapoda</taxon>
        <taxon>Insecta</taxon>
        <taxon>Pterygota</taxon>
        <taxon>Neoptera</taxon>
        <taxon>Paraneoptera</taxon>
        <taxon>Hemiptera</taxon>
        <taxon>Auchenorrhyncha</taxon>
        <taxon>Fulgoroidea</taxon>
        <taxon>Delphacidae</taxon>
        <taxon>Criomorphinae</taxon>
        <taxon>Laodelphax</taxon>
    </lineage>
</organism>
<sequence>MSTWQSWQDCMSALTHCARAANSWHNYCKWPTFRFRRRRPLRLGRSKRGASHRQSSGTEILHIKPFKDGLSTVAKAEKKENKEHAEVGSTTGKKKQPPKKKVQQTIIAKLDEEKEPTSKLIMADSNESTYLSPVKKVIDLCNTPLRELTGFTLNSASVATSSISSSSSPSSLSSNSPARSDTPDGQSSITESAKTSDGNSISSKHPDTPDGHKFNDGKCQNIRW</sequence>
<feature type="region of interest" description="Disordered" evidence="1">
    <location>
        <begin position="77"/>
        <end position="103"/>
    </location>
</feature>
<dbReference type="AlphaFoldDB" id="A0A482XAB7"/>
<feature type="compositionally biased region" description="Basic and acidic residues" evidence="1">
    <location>
        <begin position="77"/>
        <end position="86"/>
    </location>
</feature>
<name>A0A482XAB7_LAOST</name>
<gene>
    <name evidence="2" type="ORF">LSTR_LSTR012584</name>
</gene>